<accession>A0A916UCT0</accession>
<organism evidence="4 5">
    <name type="scientific">Pedobacter quisquiliarum</name>
    <dbReference type="NCBI Taxonomy" id="1834438"/>
    <lineage>
        <taxon>Bacteria</taxon>
        <taxon>Pseudomonadati</taxon>
        <taxon>Bacteroidota</taxon>
        <taxon>Sphingobacteriia</taxon>
        <taxon>Sphingobacteriales</taxon>
        <taxon>Sphingobacteriaceae</taxon>
        <taxon>Pedobacter</taxon>
    </lineage>
</organism>
<dbReference type="InterPro" id="IPR016181">
    <property type="entry name" value="Acyl_CoA_acyltransferase"/>
</dbReference>
<protein>
    <submittedName>
        <fullName evidence="4">Acetyltransferase</fullName>
    </submittedName>
</protein>
<comment type="caution">
    <text evidence="4">The sequence shown here is derived from an EMBL/GenBank/DDBJ whole genome shotgun (WGS) entry which is preliminary data.</text>
</comment>
<dbReference type="CDD" id="cd04301">
    <property type="entry name" value="NAT_SF"/>
    <property type="match status" value="1"/>
</dbReference>
<dbReference type="Gene3D" id="3.40.630.30">
    <property type="match status" value="1"/>
</dbReference>
<keyword evidence="1" id="KW-0808">Transferase</keyword>
<keyword evidence="5" id="KW-1185">Reference proteome</keyword>
<dbReference type="Proteomes" id="UP000651668">
    <property type="component" value="Unassembled WGS sequence"/>
</dbReference>
<keyword evidence="2" id="KW-0012">Acyltransferase</keyword>
<dbReference type="PANTHER" id="PTHR43877:SF2">
    <property type="entry name" value="AMINOALKYLPHOSPHONATE N-ACETYLTRANSFERASE-RELATED"/>
    <property type="match status" value="1"/>
</dbReference>
<gene>
    <name evidence="4" type="ORF">GCM10011387_19770</name>
</gene>
<dbReference type="PROSITE" id="PS51186">
    <property type="entry name" value="GNAT"/>
    <property type="match status" value="1"/>
</dbReference>
<evidence type="ECO:0000256" key="2">
    <source>
        <dbReference type="ARBA" id="ARBA00023315"/>
    </source>
</evidence>
<name>A0A916UCT0_9SPHI</name>
<dbReference type="InterPro" id="IPR050832">
    <property type="entry name" value="Bact_Acetyltransf"/>
</dbReference>
<dbReference type="EMBL" id="BMIL01000006">
    <property type="protein sequence ID" value="GGC66307.1"/>
    <property type="molecule type" value="Genomic_DNA"/>
</dbReference>
<evidence type="ECO:0000259" key="3">
    <source>
        <dbReference type="PROSITE" id="PS51186"/>
    </source>
</evidence>
<evidence type="ECO:0000256" key="1">
    <source>
        <dbReference type="ARBA" id="ARBA00022679"/>
    </source>
</evidence>
<dbReference type="Pfam" id="PF00583">
    <property type="entry name" value="Acetyltransf_1"/>
    <property type="match status" value="1"/>
</dbReference>
<proteinExistence type="predicted"/>
<reference evidence="4" key="1">
    <citation type="journal article" date="2014" name="Int. J. Syst. Evol. Microbiol.">
        <title>Complete genome sequence of Corynebacterium casei LMG S-19264T (=DSM 44701T), isolated from a smear-ripened cheese.</title>
        <authorList>
            <consortium name="US DOE Joint Genome Institute (JGI-PGF)"/>
            <person name="Walter F."/>
            <person name="Albersmeier A."/>
            <person name="Kalinowski J."/>
            <person name="Ruckert C."/>
        </authorList>
    </citation>
    <scope>NUCLEOTIDE SEQUENCE</scope>
    <source>
        <strain evidence="4">CGMCC 1.15343</strain>
    </source>
</reference>
<dbReference type="PANTHER" id="PTHR43877">
    <property type="entry name" value="AMINOALKYLPHOSPHONATE N-ACETYLTRANSFERASE-RELATED-RELATED"/>
    <property type="match status" value="1"/>
</dbReference>
<feature type="domain" description="N-acetyltransferase" evidence="3">
    <location>
        <begin position="3"/>
        <end position="160"/>
    </location>
</feature>
<dbReference type="RefSeq" id="WP_188626736.1">
    <property type="nucleotide sequence ID" value="NZ_BMIL01000006.1"/>
</dbReference>
<dbReference type="AlphaFoldDB" id="A0A916UCT0"/>
<dbReference type="InterPro" id="IPR000182">
    <property type="entry name" value="GNAT_dom"/>
</dbReference>
<dbReference type="SUPFAM" id="SSF55729">
    <property type="entry name" value="Acyl-CoA N-acyltransferases (Nat)"/>
    <property type="match status" value="1"/>
</dbReference>
<evidence type="ECO:0000313" key="4">
    <source>
        <dbReference type="EMBL" id="GGC66307.1"/>
    </source>
</evidence>
<evidence type="ECO:0000313" key="5">
    <source>
        <dbReference type="Proteomes" id="UP000651668"/>
    </source>
</evidence>
<dbReference type="GO" id="GO:0016747">
    <property type="term" value="F:acyltransferase activity, transferring groups other than amino-acyl groups"/>
    <property type="evidence" value="ECO:0007669"/>
    <property type="project" value="InterPro"/>
</dbReference>
<reference evidence="4" key="2">
    <citation type="submission" date="2020-09" db="EMBL/GenBank/DDBJ databases">
        <authorList>
            <person name="Sun Q."/>
            <person name="Zhou Y."/>
        </authorList>
    </citation>
    <scope>NUCLEOTIDE SEQUENCE</scope>
    <source>
        <strain evidence="4">CGMCC 1.15343</strain>
    </source>
</reference>
<sequence length="160" mass="18003">MLTQIRPIASEDNQQIAALIRKVLTEFKRNQAGTVFTDPTTDQLYSLFKTPGSVYWIAAEDDQILGGCGIFPTASLPEGCAELVKFYLAPEARGKGLGKLLMERCFEWSREAGLKQLYLESFPEFETAIALYERYGFRHLAEPLGNSGHFACNVWMLKDL</sequence>